<protein>
    <submittedName>
        <fullName evidence="8">PHD finger protein 12 isoform X2</fullName>
    </submittedName>
</protein>
<dbReference type="SUPFAM" id="SSF49879">
    <property type="entry name" value="SMAD/FHA domain"/>
    <property type="match status" value="1"/>
</dbReference>
<dbReference type="InterPro" id="IPR013083">
    <property type="entry name" value="Znf_RING/FYVE/PHD"/>
</dbReference>
<feature type="domain" description="FHA" evidence="5">
    <location>
        <begin position="641"/>
        <end position="695"/>
    </location>
</feature>
<keyword evidence="1" id="KW-0479">Metal-binding</keyword>
<dbReference type="SMART" id="SM00249">
    <property type="entry name" value="PHD"/>
    <property type="match status" value="2"/>
</dbReference>
<evidence type="ECO:0000259" key="5">
    <source>
        <dbReference type="PROSITE" id="PS50006"/>
    </source>
</evidence>
<dbReference type="InterPro" id="IPR008984">
    <property type="entry name" value="SMAD_FHA_dom_sf"/>
</dbReference>
<gene>
    <name evidence="8" type="primary">LOC100201164</name>
</gene>
<dbReference type="PANTHER" id="PTHR46309:SF1">
    <property type="entry name" value="PHD FINGER PROTEIN 12"/>
    <property type="match status" value="1"/>
</dbReference>
<dbReference type="CDD" id="cd15533">
    <property type="entry name" value="PHD1_PHF12"/>
    <property type="match status" value="1"/>
</dbReference>
<feature type="domain" description="PHD-type" evidence="6">
    <location>
        <begin position="181"/>
        <end position="231"/>
    </location>
</feature>
<evidence type="ECO:0000256" key="3">
    <source>
        <dbReference type="ARBA" id="ARBA00022833"/>
    </source>
</evidence>
<dbReference type="Proteomes" id="UP001652625">
    <property type="component" value="Chromosome 10"/>
</dbReference>
<dbReference type="Gene3D" id="3.30.40.10">
    <property type="entry name" value="Zinc/RING finger domain, C3HC4 (zinc finger)"/>
    <property type="match status" value="1"/>
</dbReference>
<keyword evidence="7" id="KW-1185">Reference proteome</keyword>
<sequence length="817" mass="92349">MEKVEYDLDTSGGIMEEIQKLVAPPQSDDSKRLILHETIKRPAKAINHDRCDACCEDGDLLCCDHCSASFHLQCCNPPLEDADVPTGEWICNECKHGKNIDQTFIGLQFVDKSVKSVSSSRSSSPVDSEAGMNPFEKLTALYQNKNPREFQLPMNIQEFYIMPGDRKRKKPLDCSRKGESQRVCFVCTRTERISSLISCDFCPLVFHQDCLMPPLAQEPIGLWMCPNHPENFEPRLRMSKFSERARIIEELRSNVNHNAVKLDFFFRAKKERILMNRKNYQPKRKKVCLVPDIVKAQYKNPPAQFMPTICQSDILLPHMKPLSTPTPGEKEQWLKSIIDLQCSIAGALEKQKSYTVPLKSISSQLSSPVISYMSSDTSTGSFAIKYTNNTNEVNNIHKEQEAKLESQSLYKEHLSYDKEHFSSNKENILCDKEHQFFDERFSYDKEFSSCDTELVSLYDKELVSPFEKEDMVVEGKKAENCVNQKEDFELEQNNLDATTLNDTSSINLDGLIVSSSPTVQQFQSNISSDCVGKDVFPKLLNVTPKVPSVLTSGRHMVNSISTELLRDPTLSQLDDRLVRILAFQRLQQLVEKKSHQTPKFSKPGITEKKVLLQTTLTKKAIAVLSSLNGLAPACYMRYMTINLGQGADMDLCLSNYGFCNYVSGKHATIFFDKETQQFELLNYSEHGTIVDNVLYSCDFSEKLKLHITSSNAKIESKYQDFELKKKKPPLGRTTKGLGTEFITKSCNCRASASSLIGGSGAGWEGTAVLHHGSYVKLGCLHFVFSIVECNNLVIDNYNLPVKQQNEHVKSENEENPA</sequence>
<dbReference type="SUPFAM" id="SSF57903">
    <property type="entry name" value="FYVE/PHD zinc finger"/>
    <property type="match status" value="2"/>
</dbReference>
<dbReference type="InterPro" id="IPR001965">
    <property type="entry name" value="Znf_PHD"/>
</dbReference>
<keyword evidence="2 4" id="KW-0863">Zinc-finger</keyword>
<evidence type="ECO:0000313" key="8">
    <source>
        <dbReference type="RefSeq" id="XP_065663634.1"/>
    </source>
</evidence>
<dbReference type="GeneID" id="100201164"/>
<reference evidence="8" key="1">
    <citation type="submission" date="2025-08" db="UniProtKB">
        <authorList>
            <consortium name="RefSeq"/>
        </authorList>
    </citation>
    <scope>IDENTIFICATION</scope>
</reference>
<dbReference type="InterPro" id="IPR019786">
    <property type="entry name" value="Zinc_finger_PHD-type_CS"/>
</dbReference>
<evidence type="ECO:0000259" key="6">
    <source>
        <dbReference type="PROSITE" id="PS50016"/>
    </source>
</evidence>
<dbReference type="PANTHER" id="PTHR46309">
    <property type="entry name" value="PHD FINGER PROTEIN 12"/>
    <property type="match status" value="1"/>
</dbReference>
<dbReference type="InterPro" id="IPR042163">
    <property type="entry name" value="PHF12"/>
</dbReference>
<evidence type="ECO:0000256" key="1">
    <source>
        <dbReference type="ARBA" id="ARBA00022723"/>
    </source>
</evidence>
<feature type="domain" description="PHD-type" evidence="6">
    <location>
        <begin position="48"/>
        <end position="97"/>
    </location>
</feature>
<name>A0ABM4CP61_HYDVU</name>
<evidence type="ECO:0000256" key="2">
    <source>
        <dbReference type="ARBA" id="ARBA00022771"/>
    </source>
</evidence>
<dbReference type="PROSITE" id="PS50016">
    <property type="entry name" value="ZF_PHD_2"/>
    <property type="match status" value="2"/>
</dbReference>
<dbReference type="Gene3D" id="2.30.30.1150">
    <property type="match status" value="1"/>
</dbReference>
<dbReference type="InterPro" id="IPR019787">
    <property type="entry name" value="Znf_PHD-finger"/>
</dbReference>
<accession>A0ABM4CP61</accession>
<dbReference type="RefSeq" id="XP_065663634.1">
    <property type="nucleotide sequence ID" value="XM_065807562.1"/>
</dbReference>
<evidence type="ECO:0000313" key="7">
    <source>
        <dbReference type="Proteomes" id="UP001652625"/>
    </source>
</evidence>
<dbReference type="InterPro" id="IPR011011">
    <property type="entry name" value="Znf_FYVE_PHD"/>
</dbReference>
<keyword evidence="3" id="KW-0862">Zinc</keyword>
<organism evidence="7 8">
    <name type="scientific">Hydra vulgaris</name>
    <name type="common">Hydra</name>
    <name type="synonym">Hydra attenuata</name>
    <dbReference type="NCBI Taxonomy" id="6087"/>
    <lineage>
        <taxon>Eukaryota</taxon>
        <taxon>Metazoa</taxon>
        <taxon>Cnidaria</taxon>
        <taxon>Hydrozoa</taxon>
        <taxon>Hydroidolina</taxon>
        <taxon>Anthoathecata</taxon>
        <taxon>Aplanulata</taxon>
        <taxon>Hydridae</taxon>
        <taxon>Hydra</taxon>
    </lineage>
</organism>
<proteinExistence type="predicted"/>
<dbReference type="InterPro" id="IPR000253">
    <property type="entry name" value="FHA_dom"/>
</dbReference>
<dbReference type="Gene3D" id="2.60.200.20">
    <property type="match status" value="1"/>
</dbReference>
<dbReference type="PROSITE" id="PS50006">
    <property type="entry name" value="FHA_DOMAIN"/>
    <property type="match status" value="1"/>
</dbReference>
<dbReference type="PROSITE" id="PS01359">
    <property type="entry name" value="ZF_PHD_1"/>
    <property type="match status" value="1"/>
</dbReference>
<dbReference type="Pfam" id="PF00628">
    <property type="entry name" value="PHD"/>
    <property type="match status" value="2"/>
</dbReference>
<dbReference type="CDD" id="cd22703">
    <property type="entry name" value="FHA_PHF12"/>
    <property type="match status" value="1"/>
</dbReference>
<evidence type="ECO:0000256" key="4">
    <source>
        <dbReference type="PROSITE-ProRule" id="PRU00146"/>
    </source>
</evidence>
<dbReference type="CDD" id="cd15534">
    <property type="entry name" value="PHD2_PHF12_Rco1"/>
    <property type="match status" value="1"/>
</dbReference>